<feature type="region of interest" description="Disordered" evidence="1">
    <location>
        <begin position="28"/>
        <end position="78"/>
    </location>
</feature>
<comment type="caution">
    <text evidence="3">The sequence shown here is derived from an EMBL/GenBank/DDBJ whole genome shotgun (WGS) entry which is preliminary data.</text>
</comment>
<feature type="compositionally biased region" description="Basic and acidic residues" evidence="1">
    <location>
        <begin position="398"/>
        <end position="407"/>
    </location>
</feature>
<dbReference type="GO" id="GO:0005664">
    <property type="term" value="C:nuclear origin of replication recognition complex"/>
    <property type="evidence" value="ECO:0007669"/>
    <property type="project" value="TreeGrafter"/>
</dbReference>
<proteinExistence type="predicted"/>
<name>A0A9K3KBL0_9STRA</name>
<feature type="compositionally biased region" description="Polar residues" evidence="1">
    <location>
        <begin position="103"/>
        <end position="113"/>
    </location>
</feature>
<organism evidence="3 5">
    <name type="scientific">Nitzschia inconspicua</name>
    <dbReference type="NCBI Taxonomy" id="303405"/>
    <lineage>
        <taxon>Eukaryota</taxon>
        <taxon>Sar</taxon>
        <taxon>Stramenopiles</taxon>
        <taxon>Ochrophyta</taxon>
        <taxon>Bacillariophyta</taxon>
        <taxon>Bacillariophyceae</taxon>
        <taxon>Bacillariophycidae</taxon>
        <taxon>Bacillariales</taxon>
        <taxon>Bacillariaceae</taxon>
        <taxon>Nitzschia</taxon>
    </lineage>
</organism>
<gene>
    <name evidence="3" type="ORF">IV203_006575</name>
    <name evidence="4" type="ORF">IV203_037253</name>
</gene>
<dbReference type="EMBL" id="JAGRRH010000009">
    <property type="protein sequence ID" value="KAG7364051.1"/>
    <property type="molecule type" value="Genomic_DNA"/>
</dbReference>
<reference evidence="3" key="1">
    <citation type="journal article" date="2021" name="Sci. Rep.">
        <title>Diploid genomic architecture of Nitzschia inconspicua, an elite biomass production diatom.</title>
        <authorList>
            <person name="Oliver A."/>
            <person name="Podell S."/>
            <person name="Pinowska A."/>
            <person name="Traller J.C."/>
            <person name="Smith S.R."/>
            <person name="McClure R."/>
            <person name="Beliaev A."/>
            <person name="Bohutskyi P."/>
            <person name="Hill E.A."/>
            <person name="Rabines A."/>
            <person name="Zheng H."/>
            <person name="Allen L.Z."/>
            <person name="Kuo A."/>
            <person name="Grigoriev I.V."/>
            <person name="Allen A.E."/>
            <person name="Hazlebeck D."/>
            <person name="Allen E.E."/>
        </authorList>
    </citation>
    <scope>NUCLEOTIDE SEQUENCE</scope>
    <source>
        <strain evidence="3">Hildebrandi</strain>
    </source>
</reference>
<dbReference type="GO" id="GO:0003688">
    <property type="term" value="F:DNA replication origin binding"/>
    <property type="evidence" value="ECO:0007669"/>
    <property type="project" value="TreeGrafter"/>
</dbReference>
<feature type="region of interest" description="Disordered" evidence="1">
    <location>
        <begin position="95"/>
        <end position="121"/>
    </location>
</feature>
<dbReference type="OrthoDB" id="365981at2759"/>
<sequence>MSNIEEKEVVGTIASPRKSVAVEAAAVYKPLEDDDASFPSSGYSSMGSSDDDDDDTSSIDSSVNEENQGPFTTLLERQARNIERNNQFLGRLHEKYKDHLPPTSKQRLNQSQSGDRKDNDDVDEVLADSMDTTENHKPNTTGILMTNSYRLFGRTQCPCPRQLSTESSYKDRVQQLLQRYPHREAQIHQLLSLLDVNVSMISLQHRQVHVPAPIFCIGPASTGKTSIVCDVIETLHAQQQSTLFENSSFKGITKDSHQSRKEDVQSSFRSAYIDCSIIEPSSIQRLVAMVYRQLQPKREDYVRKRKKHTRPKKKRRRSPTEESSKDNDCIEVKDTVSAPAGKQHSDHPNANPDDDQADSNRRILPSRNAKTTSNIGKSVAKKTQSGTSRIITRNSTSRQDDQNKEETVESSSSAVVSLGRSLQQYYGASAVQLHSGLLILDQAEELLSLASTEKKSSRRSKQKKLSAIPGTPNNVNNTTNFLAEFLLLPKIMKLNITVIVLTNHATLDKTRLNNAVDPSKSLATISNGVHPVVVQFPSYSGNRVFCDILSTDANCRLVMGDSFCSIKRRSGDEGSETNATATMKSTFQAKVVSSFWNAIVQFASDSTRRIDEMVRLGRSLWPSYAAQLHPIQVRATVETIAQGMGISMDNVLSIEENKTKVEDELIRTLGTRFYTRLAGLSKQHELTSLPLNERGNLHCTLGDDTSPLVYSSNSHTFMRSCLLLAAFICQHNSASNDRKIFSSYGNGQRRKSDAIEDIYGGNEEDMAYGSSSRLRPFVLERVFSIFVTLVHLNPSAKEDDDVEFLMDSLGSTRLQADLSHLVGTGLLHPIKHNGIVNGEQIHLGTAKFTCSLAHNEALLIAKRYDIPLEQYLL</sequence>
<evidence type="ECO:0000313" key="5">
    <source>
        <dbReference type="Proteomes" id="UP000693970"/>
    </source>
</evidence>
<evidence type="ECO:0000313" key="3">
    <source>
        <dbReference type="EMBL" id="KAG7340171.1"/>
    </source>
</evidence>
<evidence type="ECO:0000259" key="2">
    <source>
        <dbReference type="Pfam" id="PF14630"/>
    </source>
</evidence>
<protein>
    <submittedName>
        <fullName evidence="3">Origin recognition complex ORC subunit 5</fullName>
    </submittedName>
</protein>
<evidence type="ECO:0000313" key="4">
    <source>
        <dbReference type="EMBL" id="KAG7364051.1"/>
    </source>
</evidence>
<feature type="compositionally biased region" description="Basic and acidic residues" evidence="1">
    <location>
        <begin position="318"/>
        <end position="334"/>
    </location>
</feature>
<dbReference type="GO" id="GO:0006270">
    <property type="term" value="P:DNA replication initiation"/>
    <property type="evidence" value="ECO:0007669"/>
    <property type="project" value="TreeGrafter"/>
</dbReference>
<dbReference type="PANTHER" id="PTHR12705">
    <property type="entry name" value="ORIGIN RECOGNITION COMPLEX SUBUNIT 5"/>
    <property type="match status" value="1"/>
</dbReference>
<keyword evidence="5" id="KW-1185">Reference proteome</keyword>
<dbReference type="Pfam" id="PF14630">
    <property type="entry name" value="ORC5_C"/>
    <property type="match status" value="1"/>
</dbReference>
<dbReference type="InterPro" id="IPR047088">
    <property type="entry name" value="ORC5_C"/>
</dbReference>
<dbReference type="Proteomes" id="UP000693970">
    <property type="component" value="Unassembled WGS sequence"/>
</dbReference>
<dbReference type="InterPro" id="IPR020796">
    <property type="entry name" value="ORC5"/>
</dbReference>
<feature type="compositionally biased region" description="Polar residues" evidence="1">
    <location>
        <begin position="368"/>
        <end position="397"/>
    </location>
</feature>
<feature type="region of interest" description="Disordered" evidence="1">
    <location>
        <begin position="451"/>
        <end position="471"/>
    </location>
</feature>
<dbReference type="AlphaFoldDB" id="A0A9K3KBL0"/>
<feature type="domain" description="Origin recognition complex subunit 5 C-terminal" evidence="2">
    <location>
        <begin position="718"/>
        <end position="872"/>
    </location>
</feature>
<reference evidence="3" key="2">
    <citation type="submission" date="2021-04" db="EMBL/GenBank/DDBJ databases">
        <authorList>
            <person name="Podell S."/>
        </authorList>
    </citation>
    <scope>NUCLEOTIDE SEQUENCE</scope>
    <source>
        <strain evidence="3">Hildebrandi</strain>
    </source>
</reference>
<feature type="compositionally biased region" description="Low complexity" evidence="1">
    <location>
        <begin position="37"/>
        <end position="48"/>
    </location>
</feature>
<accession>A0A9K3KBL0</accession>
<feature type="compositionally biased region" description="Basic residues" evidence="1">
    <location>
        <begin position="303"/>
        <end position="317"/>
    </location>
</feature>
<dbReference type="PANTHER" id="PTHR12705:SF0">
    <property type="entry name" value="ORIGIN RECOGNITION COMPLEX SUBUNIT 5"/>
    <property type="match status" value="1"/>
</dbReference>
<feature type="region of interest" description="Disordered" evidence="1">
    <location>
        <begin position="299"/>
        <end position="413"/>
    </location>
</feature>
<dbReference type="EMBL" id="JAGRRH010000028">
    <property type="protein sequence ID" value="KAG7340171.1"/>
    <property type="molecule type" value="Genomic_DNA"/>
</dbReference>
<evidence type="ECO:0000256" key="1">
    <source>
        <dbReference type="SAM" id="MobiDB-lite"/>
    </source>
</evidence>